<dbReference type="GO" id="GO:0005216">
    <property type="term" value="F:monoatomic ion channel activity"/>
    <property type="evidence" value="ECO:0007669"/>
    <property type="project" value="InterPro"/>
</dbReference>
<keyword evidence="3" id="KW-0106">Calcium</keyword>
<evidence type="ECO:0000256" key="2">
    <source>
        <dbReference type="ARBA" id="ARBA00022692"/>
    </source>
</evidence>
<dbReference type="Gene3D" id="1.10.238.10">
    <property type="entry name" value="EF-hand"/>
    <property type="match status" value="1"/>
</dbReference>
<dbReference type="Gene3D" id="1.20.120.350">
    <property type="entry name" value="Voltage-gated potassium channels. Chain C"/>
    <property type="match status" value="1"/>
</dbReference>
<dbReference type="InterPro" id="IPR002048">
    <property type="entry name" value="EF_hand_dom"/>
</dbReference>
<feature type="transmembrane region" description="Helical" evidence="9">
    <location>
        <begin position="736"/>
        <end position="763"/>
    </location>
</feature>
<feature type="domain" description="EF-hand" evidence="10">
    <location>
        <begin position="409"/>
        <end position="444"/>
    </location>
</feature>
<dbReference type="Pfam" id="PF01501">
    <property type="entry name" value="Glyco_transf_8"/>
    <property type="match status" value="1"/>
</dbReference>
<feature type="region of interest" description="Disordered" evidence="8">
    <location>
        <begin position="49"/>
        <end position="71"/>
    </location>
</feature>
<feature type="transmembrane region" description="Helical" evidence="9">
    <location>
        <begin position="256"/>
        <end position="281"/>
    </location>
</feature>
<name>A0A1Q9CAB2_SYMMI</name>
<reference evidence="11 12" key="1">
    <citation type="submission" date="2016-02" db="EMBL/GenBank/DDBJ databases">
        <title>Genome analysis of coral dinoflagellate symbionts highlights evolutionary adaptations to a symbiotic lifestyle.</title>
        <authorList>
            <person name="Aranda M."/>
            <person name="Li Y."/>
            <person name="Liew Y.J."/>
            <person name="Baumgarten S."/>
            <person name="Simakov O."/>
            <person name="Wilson M."/>
            <person name="Piel J."/>
            <person name="Ashoor H."/>
            <person name="Bougouffa S."/>
            <person name="Bajic V.B."/>
            <person name="Ryu T."/>
            <person name="Ravasi T."/>
            <person name="Bayer T."/>
            <person name="Micklem G."/>
            <person name="Kim H."/>
            <person name="Bhak J."/>
            <person name="Lajeunesse T.C."/>
            <person name="Voolstra C.R."/>
        </authorList>
    </citation>
    <scope>NUCLEOTIDE SEQUENCE [LARGE SCALE GENOMIC DNA]</scope>
    <source>
        <strain evidence="11 12">CCMP2467</strain>
    </source>
</reference>
<dbReference type="Gene3D" id="1.10.443.10">
    <property type="entry name" value="Intergrase catalytic core"/>
    <property type="match status" value="1"/>
</dbReference>
<dbReference type="InterPro" id="IPR011992">
    <property type="entry name" value="EF-hand-dom_pair"/>
</dbReference>
<dbReference type="SUPFAM" id="SSF47473">
    <property type="entry name" value="EF-hand"/>
    <property type="match status" value="1"/>
</dbReference>
<dbReference type="SUPFAM" id="SSF81324">
    <property type="entry name" value="Voltage-gated potassium channels"/>
    <property type="match status" value="1"/>
</dbReference>
<dbReference type="InterPro" id="IPR011010">
    <property type="entry name" value="DNA_brk_join_enz"/>
</dbReference>
<evidence type="ECO:0000256" key="4">
    <source>
        <dbReference type="ARBA" id="ARBA00022989"/>
    </source>
</evidence>
<protein>
    <recommendedName>
        <fullName evidence="10">EF-hand domain-containing protein</fullName>
    </recommendedName>
</protein>
<dbReference type="InterPro" id="IPR005821">
    <property type="entry name" value="Ion_trans_dom"/>
</dbReference>
<comment type="subcellular location">
    <subcellularLocation>
        <location evidence="1">Membrane</location>
        <topology evidence="1">Multi-pass membrane protein</topology>
    </subcellularLocation>
</comment>
<evidence type="ECO:0000313" key="12">
    <source>
        <dbReference type="Proteomes" id="UP000186817"/>
    </source>
</evidence>
<dbReference type="InterPro" id="IPR027359">
    <property type="entry name" value="Volt_channel_dom_sf"/>
</dbReference>
<feature type="transmembrane region" description="Helical" evidence="9">
    <location>
        <begin position="213"/>
        <end position="235"/>
    </location>
</feature>
<evidence type="ECO:0000256" key="5">
    <source>
        <dbReference type="ARBA" id="ARBA00023136"/>
    </source>
</evidence>
<dbReference type="Gene3D" id="1.10.287.70">
    <property type="match status" value="1"/>
</dbReference>
<evidence type="ECO:0000259" key="10">
    <source>
        <dbReference type="PROSITE" id="PS50222"/>
    </source>
</evidence>
<dbReference type="CDD" id="cd04508">
    <property type="entry name" value="Tudor_SF"/>
    <property type="match status" value="1"/>
</dbReference>
<organism evidence="11 12">
    <name type="scientific">Symbiodinium microadriaticum</name>
    <name type="common">Dinoflagellate</name>
    <name type="synonym">Zooxanthella microadriatica</name>
    <dbReference type="NCBI Taxonomy" id="2951"/>
    <lineage>
        <taxon>Eukaryota</taxon>
        <taxon>Sar</taxon>
        <taxon>Alveolata</taxon>
        <taxon>Dinophyceae</taxon>
        <taxon>Suessiales</taxon>
        <taxon>Symbiodiniaceae</taxon>
        <taxon>Symbiodinium</taxon>
    </lineage>
</organism>
<dbReference type="Gene3D" id="3.90.550.10">
    <property type="entry name" value="Spore Coat Polysaccharide Biosynthesis Protein SpsA, Chain A"/>
    <property type="match status" value="1"/>
</dbReference>
<evidence type="ECO:0000313" key="11">
    <source>
        <dbReference type="EMBL" id="OLP79856.1"/>
    </source>
</evidence>
<dbReference type="GO" id="GO:0016020">
    <property type="term" value="C:membrane"/>
    <property type="evidence" value="ECO:0007669"/>
    <property type="project" value="UniProtKB-SubCell"/>
</dbReference>
<dbReference type="GO" id="GO:0006310">
    <property type="term" value="P:DNA recombination"/>
    <property type="evidence" value="ECO:0007669"/>
    <property type="project" value="UniProtKB-KW"/>
</dbReference>
<dbReference type="GO" id="GO:0003677">
    <property type="term" value="F:DNA binding"/>
    <property type="evidence" value="ECO:0007669"/>
    <property type="project" value="InterPro"/>
</dbReference>
<dbReference type="InterPro" id="IPR018247">
    <property type="entry name" value="EF_Hand_1_Ca_BS"/>
</dbReference>
<evidence type="ECO:0000256" key="3">
    <source>
        <dbReference type="ARBA" id="ARBA00022837"/>
    </source>
</evidence>
<dbReference type="GO" id="GO:0005509">
    <property type="term" value="F:calcium ion binding"/>
    <property type="evidence" value="ECO:0007669"/>
    <property type="project" value="InterPro"/>
</dbReference>
<gene>
    <name evidence="11" type="ORF">AK812_SmicGene39816</name>
</gene>
<keyword evidence="4 9" id="KW-1133">Transmembrane helix</keyword>
<keyword evidence="12" id="KW-1185">Reference proteome</keyword>
<feature type="domain" description="EF-hand" evidence="10">
    <location>
        <begin position="452"/>
        <end position="487"/>
    </location>
</feature>
<evidence type="ECO:0000256" key="1">
    <source>
        <dbReference type="ARBA" id="ARBA00004141"/>
    </source>
</evidence>
<accession>A0A1Q9CAB2</accession>
<feature type="transmembrane region" description="Helical" evidence="9">
    <location>
        <begin position="369"/>
        <end position="393"/>
    </location>
</feature>
<keyword evidence="5 9" id="KW-0472">Membrane</keyword>
<dbReference type="EMBL" id="LSRX01001441">
    <property type="protein sequence ID" value="OLP79856.1"/>
    <property type="molecule type" value="Genomic_DNA"/>
</dbReference>
<dbReference type="SUPFAM" id="SSF56349">
    <property type="entry name" value="DNA breaking-rejoining enzymes"/>
    <property type="match status" value="1"/>
</dbReference>
<dbReference type="InterPro" id="IPR029044">
    <property type="entry name" value="Nucleotide-diphossugar_trans"/>
</dbReference>
<keyword evidence="7" id="KW-0175">Coiled coil</keyword>
<comment type="caution">
    <text evidence="11">The sequence shown here is derived from an EMBL/GenBank/DDBJ whole genome shotgun (WGS) entry which is preliminary data.</text>
</comment>
<sequence>MPNAKVADLVEEVLRHRREHLVEQVRAWVTDLEAEIELRLLHADFHRDTKGADGGGADGGEGSRDLADAKTSHPHFHARRLSVSETAHAGHSYMSASYQRAKAKGSRFHFHKKIRFKKESINLKRQLSQLSSLRQMVRSLVSHPLFDLFFALVIISNAVYLGIRVETMDPRFPPAQASTLPVQLTYGVVFSLEVILRLFAAGPADYACGSDWAWNWLDVAVVVSSWTAIVIDLAYEGSDAGVSSSIRMVRIIRASRLLRILRTVWVIRFIGALRTLVASLVDTLRSLFWALLLLFLIIYVFGILFTDVALEYVQENYQANGELDLNLIKYFGSLYNSAATLFRAISGGLDWDNAAESLNPVGVLWVQIFHFYVAFVSFAVLNVMTGVFCNSAIKSAERDMKAKLEDRHDFRALMMNIFKQIDASGDGKLTLTEFETLFDSEAMKALLETADIKAADAWGLFDSLDRDGDSLVDVNEFIEQCLELHGPARALDLHTLTRQTMKFAEQLAAIEKAQQQQLRFTTFPAQNKSAPQDDDLQVLRKEQALLTQQLEEQTSIAKRLEERCAELEDDLRYNWDWWRAKVTVSGPLPSVVPLLEHLQAFASDQPSGSTGAPYSPRVPLQGRGPIASPPAAAPQLPRAKLLEDFDKWLRSTQDTTLARLLETPWEHAERISAALVLFGQQLFRIGAPYYRYSETINGVAAARPGVRRSLSAAWDLAFAWLSEEPHAHHRALPKGVLLAILSAALTWGWLLEAGLFALAWAGLLRIGEVLAATRRDLVLPRDAAPNTAFALLQIKAPKTRGRAAKHQASHVDPPDIIELLDLAFGSIPPGSPLWPMSAGTLRRRFKLLQARFGLTSSDGSAHFDLSSFRPGGATWMLHCTENPDLVRRRGRWMSMRVMEIYLQEVEAITYMPSLTDNQRDFLQNMAASFPALLKQAAAFTKAGMEVMVSTVALVFLPPVQSARSNNDLADAGRRKRGGFGFLTSCAECTEQQRPRRCWKEKKRWLWFSYLLCRVHGATTTSPMLEGEKEELIMLVTVSMEVDRDLPRSSCPPGPPCAFWSVLWLLHHLSFSALVVLQLFFQVALVFLPPVQSARSNNDLADAGRRKRGQRTSPGILSTLENPSVAKAIRLSSPLTRYTEQIPTPSEEAFEWKWYPTSCPCCRRPLDITVFTSEKPAAVADVPVFREPRHAYVCVVWGANSGYALGAAVLGARLKELQAEQGDTADLILMHTDDVPSNYLEQLSKIWKLQSIDYIDGVPALYTTKGTRFDGVFTKLSAWKLVEYDKVMLLDIDTLPVKSLSALFDLEPPAALVRGSCELDHGAVVDGRSFFSEGGWEPGGWLQSGGINAGLILLRPSHDTFEQMLSEVTSEHHPAHIAGNGPEQDYLTRFFAADLQQPWRHIDVSYNFQLHHIPFALEQVVRHRNRLEWHGESDCEESDWMPRRLKIGAEDIKLVHFSGELKYWHMMLCHEKDMEFSIERFAEKMLAEFASYGAWVTGEDDLAEYGAHRCDGRIFLEGNLTKDITDLVQSAFQHAREICTASCSIWHSCALRLLDRQPGLLRELEFPRVPEGCALPGAAVHVMWPDSGAGSWWHPARVLAVHADGSYTVHYHAQDKGWSSCMERNVDAARVWWERESSEN</sequence>
<evidence type="ECO:0000256" key="8">
    <source>
        <dbReference type="SAM" id="MobiDB-lite"/>
    </source>
</evidence>
<dbReference type="GO" id="GO:0015074">
    <property type="term" value="P:DNA integration"/>
    <property type="evidence" value="ECO:0007669"/>
    <property type="project" value="InterPro"/>
</dbReference>
<feature type="coiled-coil region" evidence="7">
    <location>
        <begin position="543"/>
        <end position="570"/>
    </location>
</feature>
<dbReference type="CDD" id="cd00051">
    <property type="entry name" value="EFh"/>
    <property type="match status" value="1"/>
</dbReference>
<dbReference type="InterPro" id="IPR002495">
    <property type="entry name" value="Glyco_trans_8"/>
</dbReference>
<feature type="transmembrane region" description="Helical" evidence="9">
    <location>
        <begin position="287"/>
        <end position="310"/>
    </location>
</feature>
<evidence type="ECO:0000256" key="7">
    <source>
        <dbReference type="SAM" id="Coils"/>
    </source>
</evidence>
<dbReference type="GO" id="GO:0016757">
    <property type="term" value="F:glycosyltransferase activity"/>
    <property type="evidence" value="ECO:0007669"/>
    <property type="project" value="InterPro"/>
</dbReference>
<keyword evidence="2 9" id="KW-0812">Transmembrane</keyword>
<dbReference type="InterPro" id="IPR013762">
    <property type="entry name" value="Integrase-like_cat_sf"/>
</dbReference>
<dbReference type="OrthoDB" id="2014201at2759"/>
<evidence type="ECO:0000256" key="6">
    <source>
        <dbReference type="ARBA" id="ARBA00023172"/>
    </source>
</evidence>
<dbReference type="Proteomes" id="UP000186817">
    <property type="component" value="Unassembled WGS sequence"/>
</dbReference>
<dbReference type="Pfam" id="PF00520">
    <property type="entry name" value="Ion_trans"/>
    <property type="match status" value="1"/>
</dbReference>
<proteinExistence type="predicted"/>
<dbReference type="PROSITE" id="PS50222">
    <property type="entry name" value="EF_HAND_2"/>
    <property type="match status" value="2"/>
</dbReference>
<dbReference type="PANTHER" id="PTHR11183">
    <property type="entry name" value="GLYCOGENIN SUBFAMILY MEMBER"/>
    <property type="match status" value="1"/>
</dbReference>
<feature type="compositionally biased region" description="Basic and acidic residues" evidence="8">
    <location>
        <begin position="61"/>
        <end position="71"/>
    </location>
</feature>
<evidence type="ECO:0000256" key="9">
    <source>
        <dbReference type="SAM" id="Phobius"/>
    </source>
</evidence>
<dbReference type="PROSITE" id="PS00018">
    <property type="entry name" value="EF_HAND_1"/>
    <property type="match status" value="1"/>
</dbReference>
<feature type="transmembrane region" description="Helical" evidence="9">
    <location>
        <begin position="184"/>
        <end position="201"/>
    </location>
</feature>
<dbReference type="InterPro" id="IPR050587">
    <property type="entry name" value="GNT1/Glycosyltrans_8"/>
</dbReference>
<dbReference type="SUPFAM" id="SSF53448">
    <property type="entry name" value="Nucleotide-diphospho-sugar transferases"/>
    <property type="match status" value="1"/>
</dbReference>
<feature type="transmembrane region" description="Helical" evidence="9">
    <location>
        <begin position="145"/>
        <end position="163"/>
    </location>
</feature>
<keyword evidence="6" id="KW-0233">DNA recombination</keyword>